<evidence type="ECO:0000313" key="4">
    <source>
        <dbReference type="EMBL" id="QOT78981.1"/>
    </source>
</evidence>
<dbReference type="InterPro" id="IPR001322">
    <property type="entry name" value="Lamin_tail_dom"/>
</dbReference>
<feature type="signal peptide" evidence="2">
    <location>
        <begin position="1"/>
        <end position="19"/>
    </location>
</feature>
<keyword evidence="4" id="KW-0540">Nuclease</keyword>
<dbReference type="InterPro" id="IPR005135">
    <property type="entry name" value="Endo/exonuclease/phosphatase"/>
</dbReference>
<reference evidence="4 5" key="1">
    <citation type="submission" date="2020-10" db="EMBL/GenBank/DDBJ databases">
        <title>Complete genome sequence of Cupriavidus basilensis CCUG 49340T.</title>
        <authorList>
            <person name="Salva-Serra F."/>
            <person name="Donoso R.A."/>
            <person name="Cho K.H."/>
            <person name="Yoo J.A."/>
            <person name="Lee K."/>
            <person name="Yoon S.-H."/>
            <person name="Perez-Pantoja D."/>
            <person name="Moore E.R.B."/>
        </authorList>
    </citation>
    <scope>NUCLEOTIDE SEQUENCE [LARGE SCALE GENOMIC DNA]</scope>
    <source>
        <strain evidence="5">CCUG 49340</strain>
    </source>
</reference>
<keyword evidence="4" id="KW-0378">Hydrolase</keyword>
<dbReference type="PROSITE" id="PS51841">
    <property type="entry name" value="LTD"/>
    <property type="match status" value="1"/>
</dbReference>
<dbReference type="InterPro" id="IPR036691">
    <property type="entry name" value="Endo/exonu/phosph_ase_sf"/>
</dbReference>
<dbReference type="PANTHER" id="PTHR42834:SF1">
    <property type="entry name" value="ENDONUCLEASE_EXONUCLEASE_PHOSPHATASE FAMILY PROTEIN (AFU_ORTHOLOGUE AFUA_3G09210)"/>
    <property type="match status" value="1"/>
</dbReference>
<evidence type="ECO:0000256" key="1">
    <source>
        <dbReference type="SAM" id="MobiDB-lite"/>
    </source>
</evidence>
<keyword evidence="4" id="KW-0255">Endonuclease</keyword>
<dbReference type="PANTHER" id="PTHR42834">
    <property type="entry name" value="ENDONUCLEASE/EXONUCLEASE/PHOSPHATASE FAMILY PROTEIN (AFU_ORTHOLOGUE AFUA_3G09210)"/>
    <property type="match status" value="1"/>
</dbReference>
<dbReference type="Pfam" id="PF03372">
    <property type="entry name" value="Exo_endo_phos"/>
    <property type="match status" value="1"/>
</dbReference>
<feature type="domain" description="LTD" evidence="3">
    <location>
        <begin position="9"/>
        <end position="124"/>
    </location>
</feature>
<keyword evidence="2" id="KW-0732">Signal</keyword>
<dbReference type="Pfam" id="PF00932">
    <property type="entry name" value="LTD"/>
    <property type="match status" value="1"/>
</dbReference>
<proteinExistence type="predicted"/>
<dbReference type="InterPro" id="IPR036415">
    <property type="entry name" value="Lamin_tail_dom_sf"/>
</dbReference>
<dbReference type="InterPro" id="IPR047971">
    <property type="entry name" value="ExeM-like"/>
</dbReference>
<feature type="compositionally biased region" description="Low complexity" evidence="1">
    <location>
        <begin position="782"/>
        <end position="791"/>
    </location>
</feature>
<accession>A0A643FPD3</accession>
<dbReference type="NCBIfam" id="NF033681">
    <property type="entry name" value="ExeM_NucH_DNase"/>
    <property type="match status" value="1"/>
</dbReference>
<gene>
    <name evidence="4" type="ORF">F7R26_029820</name>
</gene>
<evidence type="ECO:0000256" key="2">
    <source>
        <dbReference type="SAM" id="SignalP"/>
    </source>
</evidence>
<dbReference type="SUPFAM" id="SSF56219">
    <property type="entry name" value="DNase I-like"/>
    <property type="match status" value="1"/>
</dbReference>
<feature type="chain" id="PRO_5035173305" evidence="2">
    <location>
        <begin position="20"/>
        <end position="827"/>
    </location>
</feature>
<name>A0A643FPD3_9BURK</name>
<sequence>MRLSVLSAALLAIALPAHADLIISEVVEGTSNNKAVELYNPDATAIDLSQYKLQQYNNGATAPTSTFTLSGTLAPGAVYVMAHTSMAATLGSRLNQVIAFTFNGDDALVLTRAGTVIDRFGQVGVQPAGGAWGSGASSTKDNTLRRKAGLVTGDTDSTGAFDPALQWDGFGTDAFADLGYYNNAPAPLPPATAQCGAAATLIADIQGAGATSPLAGQTVEVEAVVTADYPGTDGFGGFFVQQADAQRQNRPGVSEGLFVYAPSTSARAGDLVHLVGKVEEKFGQTQLALASTVAVCGNGQTVTPAVVTLPAQTAQSLAAFEGMLVRLPQTLTVSETYELGRYGSVLLSNGRLPLPTNVALPKAGAAAQAAANALNRLVLDDGSNKQNPAVVPFPAPGLSAANTLRGGYTVSNVQGVLEMRFGSWRLQTVPGAPAPAFQATANPRTSAPARAAQSDIRVASFNVLNYFNGDGKGAGFDDPNNRGAKTLAEFERQEAKIVAALKALNADVVGLMEIENDGYGEFSAIQRLVGKLGADWRFVDPGVDKLGGDAIKVALIYNSRTVEPVGVPATLAIDDKNRQPLARTFRLPGQSRKLTVVVNHLKSKGCTGSTGADADQGDGQSCWNPTRLAAAGKIADWLATSPTGVADDGKLLIGDLNSYAKEDPIRLFADKGYADMVARFVGAGAYSYVFGGEAGYIDHALANDAAASRIRAVGEWHINADEPIALEYSVAFKSADQQTSFYAPDAYRSSDHDPVLVDLALRDDSLAPEGEQAGAGKGSAGGATASQGGDTGTGAADTWMLLVLAGALAAAAWRRLAGGIAGGVARR</sequence>
<dbReference type="EMBL" id="CP062804">
    <property type="protein sequence ID" value="QOT78981.1"/>
    <property type="molecule type" value="Genomic_DNA"/>
</dbReference>
<dbReference type="CDD" id="cd10283">
    <property type="entry name" value="MnuA_DNase1-like"/>
    <property type="match status" value="1"/>
</dbReference>
<evidence type="ECO:0000313" key="5">
    <source>
        <dbReference type="Proteomes" id="UP000397656"/>
    </source>
</evidence>
<dbReference type="GO" id="GO:0004519">
    <property type="term" value="F:endonuclease activity"/>
    <property type="evidence" value="ECO:0007669"/>
    <property type="project" value="UniProtKB-KW"/>
</dbReference>
<dbReference type="Proteomes" id="UP000397656">
    <property type="component" value="Chromosome 2"/>
</dbReference>
<feature type="region of interest" description="Disordered" evidence="1">
    <location>
        <begin position="768"/>
        <end position="791"/>
    </location>
</feature>
<evidence type="ECO:0000259" key="3">
    <source>
        <dbReference type="PROSITE" id="PS51841"/>
    </source>
</evidence>
<dbReference type="Gene3D" id="3.60.10.10">
    <property type="entry name" value="Endonuclease/exonuclease/phosphatase"/>
    <property type="match status" value="1"/>
</dbReference>
<organism evidence="4 5">
    <name type="scientific">Cupriavidus basilensis</name>
    <dbReference type="NCBI Taxonomy" id="68895"/>
    <lineage>
        <taxon>Bacteria</taxon>
        <taxon>Pseudomonadati</taxon>
        <taxon>Pseudomonadota</taxon>
        <taxon>Betaproteobacteria</taxon>
        <taxon>Burkholderiales</taxon>
        <taxon>Burkholderiaceae</taxon>
        <taxon>Cupriavidus</taxon>
    </lineage>
</organism>
<dbReference type="RefSeq" id="WP_150989514.1">
    <property type="nucleotide sequence ID" value="NZ_CP062804.1"/>
</dbReference>
<dbReference type="AlphaFoldDB" id="A0A643FPD3"/>
<dbReference type="SUPFAM" id="SSF74853">
    <property type="entry name" value="Lamin A/C globular tail domain"/>
    <property type="match status" value="1"/>
</dbReference>
<protein>
    <submittedName>
        <fullName evidence="4">ExeM/NucH family extracellular endonuclease</fullName>
    </submittedName>
</protein>
<dbReference type="GeneID" id="98405158"/>
<dbReference type="CDD" id="cd04486">
    <property type="entry name" value="YhcR_OBF_like"/>
    <property type="match status" value="1"/>
</dbReference>